<dbReference type="Gene3D" id="1.10.20.140">
    <property type="match status" value="1"/>
</dbReference>
<evidence type="ECO:0000256" key="4">
    <source>
        <dbReference type="ARBA" id="ARBA00022679"/>
    </source>
</evidence>
<evidence type="ECO:0000256" key="11">
    <source>
        <dbReference type="RuleBase" id="RU003783"/>
    </source>
</evidence>
<feature type="binding site" evidence="10">
    <location>
        <begin position="5"/>
        <end position="12"/>
    </location>
    <ligand>
        <name>ATP</name>
        <dbReference type="ChEBI" id="CHEBI:30616"/>
    </ligand>
</feature>
<comment type="caution">
    <text evidence="10">Lacks conserved residue(s) required for the propagation of feature annotation.</text>
</comment>
<evidence type="ECO:0000256" key="1">
    <source>
        <dbReference type="ARBA" id="ARBA00001946"/>
    </source>
</evidence>
<evidence type="ECO:0000256" key="2">
    <source>
        <dbReference type="ARBA" id="ARBA00003213"/>
    </source>
</evidence>
<comment type="catalytic activity">
    <reaction evidence="9 10 11">
        <text>adenosine(37) in tRNA + dimethylallyl diphosphate = N(6)-dimethylallyladenosine(37) in tRNA + diphosphate</text>
        <dbReference type="Rhea" id="RHEA:26482"/>
        <dbReference type="Rhea" id="RHEA-COMP:10162"/>
        <dbReference type="Rhea" id="RHEA-COMP:10375"/>
        <dbReference type="ChEBI" id="CHEBI:33019"/>
        <dbReference type="ChEBI" id="CHEBI:57623"/>
        <dbReference type="ChEBI" id="CHEBI:74411"/>
        <dbReference type="ChEBI" id="CHEBI:74415"/>
        <dbReference type="EC" id="2.5.1.75"/>
    </reaction>
</comment>
<dbReference type="OrthoDB" id="9776390at2"/>
<feature type="binding site" evidence="10">
    <location>
        <begin position="7"/>
        <end position="12"/>
    </location>
    <ligand>
        <name>substrate</name>
    </ligand>
</feature>
<comment type="cofactor">
    <cofactor evidence="1 10">
        <name>Mg(2+)</name>
        <dbReference type="ChEBI" id="CHEBI:18420"/>
    </cofactor>
</comment>
<dbReference type="EC" id="2.5.1.75" evidence="10"/>
<protein>
    <recommendedName>
        <fullName evidence="10">tRNA dimethylallyltransferase</fullName>
        <ecNumber evidence="10">2.5.1.75</ecNumber>
    </recommendedName>
    <alternativeName>
        <fullName evidence="10">Dimethylallyl diphosphate:tRNA dimethylallyltransferase</fullName>
        <shortName evidence="10">DMAPP:tRNA dimethylallyltransferase</shortName>
        <shortName evidence="10">DMATase</shortName>
    </alternativeName>
    <alternativeName>
        <fullName evidence="10">Isopentenyl-diphosphate:tRNA isopentenyltransferase</fullName>
        <shortName evidence="10">IPP transferase</shortName>
        <shortName evidence="10">IPPT</shortName>
        <shortName evidence="10">IPTase</shortName>
    </alternativeName>
</protein>
<evidence type="ECO:0000256" key="13">
    <source>
        <dbReference type="RuleBase" id="RU003785"/>
    </source>
</evidence>
<proteinExistence type="inferred from homology"/>
<organism evidence="14 15">
    <name type="scientific">Apibacter muscae</name>
    <dbReference type="NCBI Taxonomy" id="2509004"/>
    <lineage>
        <taxon>Bacteria</taxon>
        <taxon>Pseudomonadati</taxon>
        <taxon>Bacteroidota</taxon>
        <taxon>Flavobacteriia</taxon>
        <taxon>Flavobacteriales</taxon>
        <taxon>Weeksellaceae</taxon>
        <taxon>Apibacter</taxon>
    </lineage>
</organism>
<dbReference type="Gene3D" id="3.40.50.300">
    <property type="entry name" value="P-loop containing nucleotide triphosphate hydrolases"/>
    <property type="match status" value="1"/>
</dbReference>
<keyword evidence="8 10" id="KW-0460">Magnesium</keyword>
<evidence type="ECO:0000256" key="12">
    <source>
        <dbReference type="RuleBase" id="RU003784"/>
    </source>
</evidence>
<dbReference type="InterPro" id="IPR027417">
    <property type="entry name" value="P-loop_NTPase"/>
</dbReference>
<keyword evidence="7 10" id="KW-0067">ATP-binding</keyword>
<dbReference type="InterPro" id="IPR039657">
    <property type="entry name" value="Dimethylallyltransferase"/>
</dbReference>
<feature type="site" description="Interaction with substrate tRNA" evidence="10">
    <location>
        <position position="118"/>
    </location>
</feature>
<dbReference type="HAMAP" id="MF_00185">
    <property type="entry name" value="IPP_trans"/>
    <property type="match status" value="1"/>
</dbReference>
<comment type="subunit">
    <text evidence="10">Monomer.</text>
</comment>
<gene>
    <name evidence="10 14" type="primary">miaA</name>
    <name evidence="14" type="ORF">ETU09_07565</name>
</gene>
<comment type="function">
    <text evidence="2 10 12">Catalyzes the transfer of a dimethylallyl group onto the adenine at position 37 in tRNAs that read codons beginning with uridine, leading to the formation of N6-(dimethylallyl)adenosine (i(6)A).</text>
</comment>
<dbReference type="Proteomes" id="UP000319499">
    <property type="component" value="Unassembled WGS sequence"/>
</dbReference>
<dbReference type="SUPFAM" id="SSF52540">
    <property type="entry name" value="P-loop containing nucleoside triphosphate hydrolases"/>
    <property type="match status" value="2"/>
</dbReference>
<evidence type="ECO:0000256" key="10">
    <source>
        <dbReference type="HAMAP-Rule" id="MF_00185"/>
    </source>
</evidence>
<evidence type="ECO:0000256" key="6">
    <source>
        <dbReference type="ARBA" id="ARBA00022741"/>
    </source>
</evidence>
<name>A0A563DAY5_9FLAO</name>
<evidence type="ECO:0000256" key="8">
    <source>
        <dbReference type="ARBA" id="ARBA00022842"/>
    </source>
</evidence>
<sequence length="296" mass="34111">MSIVGPTAIGKTSLSIKIAQYLNTEIISCDSRQFYKEMKVGTASPSDEELDMVPHYFIQNLSIKQDYSVGDFEREAIEVINFLFQKHDQLVMVGGSGLYEKAINEGLDEFPDVDPEIRNSLVSELNEIGIGFLVSELKKVDPEYYAIADLQNPMRVIRALEVFRSTGKPFSSFRKNASKSRDFSTIKIGLEAPREIIYNRINLRVDQMMQNGLLEEVKTLLPYRYANALQTVGYKELFSYLDGDISLDKAIEEIKKNSRRYAKRQLTWYRKDISVHWFPYNDKDAVIQFIKNLLEK</sequence>
<feature type="site" description="Interaction with substrate tRNA" evidence="10">
    <location>
        <position position="96"/>
    </location>
</feature>
<dbReference type="InterPro" id="IPR018022">
    <property type="entry name" value="IPT"/>
</dbReference>
<dbReference type="GO" id="GO:0052381">
    <property type="term" value="F:tRNA dimethylallyltransferase activity"/>
    <property type="evidence" value="ECO:0007669"/>
    <property type="project" value="UniProtKB-UniRule"/>
</dbReference>
<keyword evidence="4 10" id="KW-0808">Transferase</keyword>
<dbReference type="EMBL" id="SELH01000023">
    <property type="protein sequence ID" value="TWP27376.1"/>
    <property type="molecule type" value="Genomic_DNA"/>
</dbReference>
<feature type="region of interest" description="Interaction with substrate tRNA" evidence="10">
    <location>
        <begin position="30"/>
        <end position="33"/>
    </location>
</feature>
<dbReference type="GO" id="GO:0006400">
    <property type="term" value="P:tRNA modification"/>
    <property type="evidence" value="ECO:0007669"/>
    <property type="project" value="TreeGrafter"/>
</dbReference>
<evidence type="ECO:0000256" key="5">
    <source>
        <dbReference type="ARBA" id="ARBA00022694"/>
    </source>
</evidence>
<evidence type="ECO:0000313" key="15">
    <source>
        <dbReference type="Proteomes" id="UP000319499"/>
    </source>
</evidence>
<reference evidence="14 15" key="1">
    <citation type="submission" date="2019-02" db="EMBL/GenBank/DDBJ databases">
        <title>Apibacter muscae sp. nov.: a novel member of the house fly microbiota.</title>
        <authorList>
            <person name="Park R."/>
        </authorList>
    </citation>
    <scope>NUCLEOTIDE SEQUENCE [LARGE SCALE GENOMIC DNA]</scope>
    <source>
        <strain evidence="14 15">AL1</strain>
    </source>
</reference>
<dbReference type="PANTHER" id="PTHR11088">
    <property type="entry name" value="TRNA DIMETHYLALLYLTRANSFERASE"/>
    <property type="match status" value="1"/>
</dbReference>
<dbReference type="AlphaFoldDB" id="A0A563DAY5"/>
<dbReference type="Pfam" id="PF01715">
    <property type="entry name" value="IPPT"/>
    <property type="match status" value="1"/>
</dbReference>
<dbReference type="PANTHER" id="PTHR11088:SF60">
    <property type="entry name" value="TRNA DIMETHYLALLYLTRANSFERASE"/>
    <property type="match status" value="1"/>
</dbReference>
<keyword evidence="5 10" id="KW-0819">tRNA processing</keyword>
<dbReference type="GO" id="GO:0005524">
    <property type="term" value="F:ATP binding"/>
    <property type="evidence" value="ECO:0007669"/>
    <property type="project" value="UniProtKB-UniRule"/>
</dbReference>
<comment type="similarity">
    <text evidence="3 10 13">Belongs to the IPP transferase family.</text>
</comment>
<evidence type="ECO:0000313" key="14">
    <source>
        <dbReference type="EMBL" id="TWP27376.1"/>
    </source>
</evidence>
<evidence type="ECO:0000256" key="7">
    <source>
        <dbReference type="ARBA" id="ARBA00022840"/>
    </source>
</evidence>
<evidence type="ECO:0000256" key="9">
    <source>
        <dbReference type="ARBA" id="ARBA00049563"/>
    </source>
</evidence>
<keyword evidence="6 10" id="KW-0547">Nucleotide-binding</keyword>
<dbReference type="NCBIfam" id="TIGR00174">
    <property type="entry name" value="miaA"/>
    <property type="match status" value="1"/>
</dbReference>
<keyword evidence="15" id="KW-1185">Reference proteome</keyword>
<accession>A0A563DAY5</accession>
<comment type="caution">
    <text evidence="14">The sequence shown here is derived from an EMBL/GenBank/DDBJ whole genome shotgun (WGS) entry which is preliminary data.</text>
</comment>
<evidence type="ECO:0000256" key="3">
    <source>
        <dbReference type="ARBA" id="ARBA00005842"/>
    </source>
</evidence>